<feature type="transmembrane region" description="Helical" evidence="8">
    <location>
        <begin position="101"/>
        <end position="119"/>
    </location>
</feature>
<feature type="transmembrane region" description="Helical" evidence="8">
    <location>
        <begin position="189"/>
        <end position="207"/>
    </location>
</feature>
<feature type="transmembrane region" description="Helical" evidence="8">
    <location>
        <begin position="76"/>
        <end position="95"/>
    </location>
</feature>
<dbReference type="InterPro" id="IPR052017">
    <property type="entry name" value="TSUP"/>
</dbReference>
<reference evidence="9 10" key="1">
    <citation type="submission" date="2020-07" db="EMBL/GenBank/DDBJ databases">
        <title>Sequencing the genomes of 1000 actinobacteria strains.</title>
        <authorList>
            <person name="Klenk H.-P."/>
        </authorList>
    </citation>
    <scope>NUCLEOTIDE SEQUENCE [LARGE SCALE GENOMIC DNA]</scope>
    <source>
        <strain evidence="9 10">DSM 26487</strain>
    </source>
</reference>
<dbReference type="Proteomes" id="UP000564496">
    <property type="component" value="Unassembled WGS sequence"/>
</dbReference>
<gene>
    <name evidence="9" type="ORF">BJ988_001652</name>
</gene>
<evidence type="ECO:0000256" key="8">
    <source>
        <dbReference type="RuleBase" id="RU363041"/>
    </source>
</evidence>
<evidence type="ECO:0000256" key="4">
    <source>
        <dbReference type="ARBA" id="ARBA00022475"/>
    </source>
</evidence>
<keyword evidence="10" id="KW-1185">Reference proteome</keyword>
<proteinExistence type="inferred from homology"/>
<comment type="similarity">
    <text evidence="2 8">Belongs to the 4-toluene sulfonate uptake permease (TSUP) (TC 2.A.102) family.</text>
</comment>
<feature type="transmembrane region" description="Helical" evidence="8">
    <location>
        <begin position="48"/>
        <end position="64"/>
    </location>
</feature>
<comment type="subcellular location">
    <subcellularLocation>
        <location evidence="1 8">Cell membrane</location>
        <topology evidence="1 8">Multi-pass membrane protein</topology>
    </subcellularLocation>
</comment>
<dbReference type="InterPro" id="IPR002781">
    <property type="entry name" value="TM_pro_TauE-like"/>
</dbReference>
<keyword evidence="3" id="KW-0813">Transport</keyword>
<keyword evidence="5 8" id="KW-0812">Transmembrane</keyword>
<organism evidence="9 10">
    <name type="scientific">Nocardioides panzhihuensis</name>
    <dbReference type="NCBI Taxonomy" id="860243"/>
    <lineage>
        <taxon>Bacteria</taxon>
        <taxon>Bacillati</taxon>
        <taxon>Actinomycetota</taxon>
        <taxon>Actinomycetes</taxon>
        <taxon>Propionibacteriales</taxon>
        <taxon>Nocardioidaceae</taxon>
        <taxon>Nocardioides</taxon>
    </lineage>
</organism>
<name>A0A7Z0DKI8_9ACTN</name>
<evidence type="ECO:0000256" key="6">
    <source>
        <dbReference type="ARBA" id="ARBA00022989"/>
    </source>
</evidence>
<evidence type="ECO:0000313" key="10">
    <source>
        <dbReference type="Proteomes" id="UP000564496"/>
    </source>
</evidence>
<evidence type="ECO:0000256" key="3">
    <source>
        <dbReference type="ARBA" id="ARBA00022448"/>
    </source>
</evidence>
<keyword evidence="6 8" id="KW-1133">Transmembrane helix</keyword>
<feature type="transmembrane region" description="Helical" evidence="8">
    <location>
        <begin position="219"/>
        <end position="239"/>
    </location>
</feature>
<evidence type="ECO:0000256" key="7">
    <source>
        <dbReference type="ARBA" id="ARBA00023136"/>
    </source>
</evidence>
<evidence type="ECO:0000313" key="9">
    <source>
        <dbReference type="EMBL" id="NYI77004.1"/>
    </source>
</evidence>
<sequence length="240" mass="24624">MLTDLLTLTGVALLVFVVAALVQAVTGFGSVLAAVPGLLLVTDPARAVVAATAVSLVLTAGVALRERAYVDRRDSLLLTLTGIIGMPVGLVLLAVADERLLTAGIAVVMLILVLLMAVMPKVGRRGLPVAGIVSGGLLTSTGMNGPPLVMVLIDREPRRYRATLQAVFAGQDLVAVAAFLVLGHIDVEVLLLALGGVAGLPVGWRLGDAVFHRVSPARLRPLVMGTLVVSAAAVLVSSLV</sequence>
<feature type="transmembrane region" description="Helical" evidence="8">
    <location>
        <begin position="162"/>
        <end position="183"/>
    </location>
</feature>
<dbReference type="GO" id="GO:0005886">
    <property type="term" value="C:plasma membrane"/>
    <property type="evidence" value="ECO:0007669"/>
    <property type="project" value="UniProtKB-SubCell"/>
</dbReference>
<keyword evidence="7 8" id="KW-0472">Membrane</keyword>
<evidence type="ECO:0000256" key="1">
    <source>
        <dbReference type="ARBA" id="ARBA00004651"/>
    </source>
</evidence>
<keyword evidence="4 8" id="KW-1003">Cell membrane</keyword>
<dbReference type="PANTHER" id="PTHR30269">
    <property type="entry name" value="TRANSMEMBRANE PROTEIN YFCA"/>
    <property type="match status" value="1"/>
</dbReference>
<accession>A0A7Z0DKI8</accession>
<evidence type="ECO:0000256" key="2">
    <source>
        <dbReference type="ARBA" id="ARBA00009142"/>
    </source>
</evidence>
<comment type="caution">
    <text evidence="9">The sequence shown here is derived from an EMBL/GenBank/DDBJ whole genome shotgun (WGS) entry which is preliminary data.</text>
</comment>
<protein>
    <recommendedName>
        <fullName evidence="8">Probable membrane transporter protein</fullName>
    </recommendedName>
</protein>
<dbReference type="AlphaFoldDB" id="A0A7Z0DKI8"/>
<dbReference type="Pfam" id="PF01925">
    <property type="entry name" value="TauE"/>
    <property type="match status" value="1"/>
</dbReference>
<evidence type="ECO:0000256" key="5">
    <source>
        <dbReference type="ARBA" id="ARBA00022692"/>
    </source>
</evidence>
<dbReference type="PANTHER" id="PTHR30269:SF37">
    <property type="entry name" value="MEMBRANE TRANSPORTER PROTEIN"/>
    <property type="match status" value="1"/>
</dbReference>
<dbReference type="EMBL" id="JACBZR010000001">
    <property type="protein sequence ID" value="NYI77004.1"/>
    <property type="molecule type" value="Genomic_DNA"/>
</dbReference>